<evidence type="ECO:0000256" key="1">
    <source>
        <dbReference type="ARBA" id="ARBA00023015"/>
    </source>
</evidence>
<gene>
    <name evidence="6" type="ORF">BJEO58_01762</name>
</gene>
<keyword evidence="3" id="KW-0804">Transcription</keyword>
<protein>
    <submittedName>
        <fullName evidence="6">Transcriptional regulator, TetR family</fullName>
    </submittedName>
</protein>
<feature type="domain" description="HTH tetR-type" evidence="5">
    <location>
        <begin position="1"/>
        <end position="59"/>
    </location>
</feature>
<evidence type="ECO:0000313" key="6">
    <source>
        <dbReference type="EMBL" id="SMY12168.1"/>
    </source>
</evidence>
<evidence type="ECO:0000256" key="4">
    <source>
        <dbReference type="PROSITE-ProRule" id="PRU00335"/>
    </source>
</evidence>
<dbReference type="Proteomes" id="UP000234462">
    <property type="component" value="Unassembled WGS sequence"/>
</dbReference>
<organism evidence="6 7">
    <name type="scientific">Brevibacterium jeotgali</name>
    <dbReference type="NCBI Taxonomy" id="1262550"/>
    <lineage>
        <taxon>Bacteria</taxon>
        <taxon>Bacillati</taxon>
        <taxon>Actinomycetota</taxon>
        <taxon>Actinomycetes</taxon>
        <taxon>Micrococcales</taxon>
        <taxon>Brevibacteriaceae</taxon>
        <taxon>Brevibacterium</taxon>
    </lineage>
</organism>
<sequence>MREGILRVGNVQLESRGAGALSVREIARELGVVSSAIYRHVADRDALLTLLVVDAFDDLGDAVDRALDSVSASGAEPRAALAALARTMREWALAHPQRWALIYGTPIMGYAAPAEQTTVPGTRAMARLAGILAAGSLPSDAVGSASSGLVDELRVSAEELGLAPDPVLLAEGIGTWSSLVGTVSAEVFGQLGTDLARYGAELLDRWIASTSARFELGPAVLR</sequence>
<dbReference type="PANTHER" id="PTHR30055:SF243">
    <property type="entry name" value="HTH-TYPE TRANSCRIPTIONAL REGULATOR RV1816"/>
    <property type="match status" value="1"/>
</dbReference>
<dbReference type="Gene3D" id="1.10.357.10">
    <property type="entry name" value="Tetracycline Repressor, domain 2"/>
    <property type="match status" value="1"/>
</dbReference>
<accession>A0A2H1L5I1</accession>
<evidence type="ECO:0000259" key="5">
    <source>
        <dbReference type="PROSITE" id="PS50977"/>
    </source>
</evidence>
<name>A0A2H1L5I1_9MICO</name>
<dbReference type="PROSITE" id="PS50977">
    <property type="entry name" value="HTH_TETR_2"/>
    <property type="match status" value="1"/>
</dbReference>
<keyword evidence="7" id="KW-1185">Reference proteome</keyword>
<evidence type="ECO:0000313" key="7">
    <source>
        <dbReference type="Proteomes" id="UP000234462"/>
    </source>
</evidence>
<dbReference type="SUPFAM" id="SSF46689">
    <property type="entry name" value="Homeodomain-like"/>
    <property type="match status" value="1"/>
</dbReference>
<evidence type="ECO:0000256" key="2">
    <source>
        <dbReference type="ARBA" id="ARBA00023125"/>
    </source>
</evidence>
<reference evidence="7" key="1">
    <citation type="submission" date="2017-03" db="EMBL/GenBank/DDBJ databases">
        <authorList>
            <person name="Monnet C."/>
        </authorList>
    </citation>
    <scope>NUCLEOTIDE SEQUENCE [LARGE SCALE GENOMIC DNA]</scope>
    <source>
        <strain evidence="7">SJ5-8</strain>
    </source>
</reference>
<feature type="DNA-binding region" description="H-T-H motif" evidence="4">
    <location>
        <begin position="22"/>
        <end position="41"/>
    </location>
</feature>
<dbReference type="Pfam" id="PF00440">
    <property type="entry name" value="TetR_N"/>
    <property type="match status" value="1"/>
</dbReference>
<dbReference type="EMBL" id="FXZM01000007">
    <property type="protein sequence ID" value="SMY12168.1"/>
    <property type="molecule type" value="Genomic_DNA"/>
</dbReference>
<dbReference type="InterPro" id="IPR009057">
    <property type="entry name" value="Homeodomain-like_sf"/>
</dbReference>
<dbReference type="GO" id="GO:0003700">
    <property type="term" value="F:DNA-binding transcription factor activity"/>
    <property type="evidence" value="ECO:0007669"/>
    <property type="project" value="TreeGrafter"/>
</dbReference>
<dbReference type="Pfam" id="PF13305">
    <property type="entry name" value="TetR_C_33"/>
    <property type="match status" value="1"/>
</dbReference>
<dbReference type="SUPFAM" id="SSF48498">
    <property type="entry name" value="Tetracyclin repressor-like, C-terminal domain"/>
    <property type="match status" value="1"/>
</dbReference>
<dbReference type="PANTHER" id="PTHR30055">
    <property type="entry name" value="HTH-TYPE TRANSCRIPTIONAL REGULATOR RUTR"/>
    <property type="match status" value="1"/>
</dbReference>
<keyword evidence="2 4" id="KW-0238">DNA-binding</keyword>
<dbReference type="GO" id="GO:0000976">
    <property type="term" value="F:transcription cis-regulatory region binding"/>
    <property type="evidence" value="ECO:0007669"/>
    <property type="project" value="TreeGrafter"/>
</dbReference>
<evidence type="ECO:0000256" key="3">
    <source>
        <dbReference type="ARBA" id="ARBA00023163"/>
    </source>
</evidence>
<proteinExistence type="predicted"/>
<dbReference type="InterPro" id="IPR001647">
    <property type="entry name" value="HTH_TetR"/>
</dbReference>
<dbReference type="InterPro" id="IPR050109">
    <property type="entry name" value="HTH-type_TetR-like_transc_reg"/>
</dbReference>
<dbReference type="AlphaFoldDB" id="A0A2H1L5I1"/>
<keyword evidence="1" id="KW-0805">Transcription regulation</keyword>
<dbReference type="InterPro" id="IPR036271">
    <property type="entry name" value="Tet_transcr_reg_TetR-rel_C_sf"/>
</dbReference>
<dbReference type="InterPro" id="IPR025996">
    <property type="entry name" value="MT1864/Rv1816-like_C"/>
</dbReference>